<evidence type="ECO:0000313" key="1">
    <source>
        <dbReference type="EMBL" id="RRK09147.1"/>
    </source>
</evidence>
<dbReference type="OrthoDB" id="9911890at2"/>
<gene>
    <name evidence="1" type="ORF">D1831_14415</name>
</gene>
<organism evidence="1 2">
    <name type="scientific">Lactiplantibacillus garii</name>
    <dbReference type="NCBI Taxonomy" id="2306423"/>
    <lineage>
        <taxon>Bacteria</taxon>
        <taxon>Bacillati</taxon>
        <taxon>Bacillota</taxon>
        <taxon>Bacilli</taxon>
        <taxon>Lactobacillales</taxon>
        <taxon>Lactobacillaceae</taxon>
        <taxon>Lactiplantibacillus</taxon>
    </lineage>
</organism>
<reference evidence="1 2" key="1">
    <citation type="submission" date="2018-08" db="EMBL/GenBank/DDBJ databases">
        <title>Genome Lactobacillus garii FI11369.</title>
        <authorList>
            <person name="Diaz M."/>
            <person name="Narbad A."/>
        </authorList>
    </citation>
    <scope>NUCLEOTIDE SEQUENCE [LARGE SCALE GENOMIC DNA]</scope>
    <source>
        <strain evidence="1 2">FI11369</strain>
    </source>
</reference>
<dbReference type="RefSeq" id="WP_158610681.1">
    <property type="nucleotide sequence ID" value="NZ_QWZQ01000130.1"/>
</dbReference>
<proteinExistence type="predicted"/>
<dbReference type="Proteomes" id="UP000283633">
    <property type="component" value="Unassembled WGS sequence"/>
</dbReference>
<dbReference type="AlphaFoldDB" id="A0A426D345"/>
<comment type="caution">
    <text evidence="1">The sequence shown here is derived from an EMBL/GenBank/DDBJ whole genome shotgun (WGS) entry which is preliminary data.</text>
</comment>
<name>A0A426D345_9LACO</name>
<dbReference type="EMBL" id="QWZQ01000130">
    <property type="protein sequence ID" value="RRK09147.1"/>
    <property type="molecule type" value="Genomic_DNA"/>
</dbReference>
<sequence>AKTVKKAKKVSKKKAKKAKVYKISKNVLNNKKKVMINYTRNTSGKVMPIALMQRGNKIRIISATGMSENTLDYKVNKQVVKKNKMTLKLTPILTKGDTTAKGSGTIQLIRTGKNSYTIPKIYRYDAYRINSNKYHLYGQWDKPYKTSLKSLRVVNRGKLLKANKYSVYTPHFKF</sequence>
<evidence type="ECO:0000313" key="2">
    <source>
        <dbReference type="Proteomes" id="UP000283633"/>
    </source>
</evidence>
<accession>A0A426D345</accession>
<feature type="non-terminal residue" evidence="1">
    <location>
        <position position="1"/>
    </location>
</feature>
<keyword evidence="2" id="KW-1185">Reference proteome</keyword>
<protein>
    <submittedName>
        <fullName evidence="1">Uncharacterized protein</fullName>
    </submittedName>
</protein>